<keyword evidence="1" id="KW-0812">Transmembrane</keyword>
<dbReference type="Proteomes" id="UP001055101">
    <property type="component" value="Unassembled WGS sequence"/>
</dbReference>
<dbReference type="RefSeq" id="WP_238231548.1">
    <property type="nucleotide sequence ID" value="NZ_BPRA01000007.1"/>
</dbReference>
<organism evidence="3 4">
    <name type="scientific">Methylobacterium thuringiense</name>
    <dbReference type="NCBI Taxonomy" id="1003091"/>
    <lineage>
        <taxon>Bacteria</taxon>
        <taxon>Pseudomonadati</taxon>
        <taxon>Pseudomonadota</taxon>
        <taxon>Alphaproteobacteria</taxon>
        <taxon>Hyphomicrobiales</taxon>
        <taxon>Methylobacteriaceae</taxon>
        <taxon>Methylobacterium</taxon>
    </lineage>
</organism>
<reference evidence="3" key="1">
    <citation type="journal article" date="2021" name="Front. Microbiol.">
        <title>Comprehensive Comparative Genomics and Phenotyping of Methylobacterium Species.</title>
        <authorList>
            <person name="Alessa O."/>
            <person name="Ogura Y."/>
            <person name="Fujitani Y."/>
            <person name="Takami H."/>
            <person name="Hayashi T."/>
            <person name="Sahin N."/>
            <person name="Tani A."/>
        </authorList>
    </citation>
    <scope>NUCLEOTIDE SEQUENCE</scope>
    <source>
        <strain evidence="3">DSM 23674</strain>
    </source>
</reference>
<sequence>MGLFRSFGARAAEPKTGEPPARAHPATTPLPVLTSLRFFAAFYVLVFHYDRFFFPDAPRHTVILLGHTGVTFFFVLSGFILAYTYHAVDFGDRLVRRRYLWARVSRVYPAFLLSLAISLPWFVAWVLKTEPPLKWLIASGAVLAPLGLHAWVPGAACSLNCASWSISVEAFFYLLFPLLLPLVLRRPADYALAALGLWAVFGAFCTLLWSRYAPGVSLIEPEPAGTMAVLLAQGIKYNPLLRLPEFIAGLVLFAGWRRMRRPASEAQAATARGRAGPFLAAAALAALVLVVIEPYVPSPLMHNGLTVVAWAPLILAGADLRGGVLASAPLVFLGRISFALYLLHMPAYAVVNTLDRTLHGAISGVSPWLAAGAATALSLAAASLVHLAVEEPARRVLLRRGLQAMLPALPSGSTQAALHPPESAGER</sequence>
<feature type="transmembrane region" description="Helical" evidence="1">
    <location>
        <begin position="106"/>
        <end position="126"/>
    </location>
</feature>
<feature type="transmembrane region" description="Helical" evidence="1">
    <location>
        <begin position="368"/>
        <end position="389"/>
    </location>
</feature>
<feature type="transmembrane region" description="Helical" evidence="1">
    <location>
        <begin position="164"/>
        <end position="183"/>
    </location>
</feature>
<comment type="caution">
    <text evidence="3">The sequence shown here is derived from an EMBL/GenBank/DDBJ whole genome shotgun (WGS) entry which is preliminary data.</text>
</comment>
<evidence type="ECO:0000313" key="3">
    <source>
        <dbReference type="EMBL" id="GJE55167.1"/>
    </source>
</evidence>
<dbReference type="PANTHER" id="PTHR23028">
    <property type="entry name" value="ACETYLTRANSFERASE"/>
    <property type="match status" value="1"/>
</dbReference>
<feature type="transmembrane region" description="Helical" evidence="1">
    <location>
        <begin position="133"/>
        <end position="152"/>
    </location>
</feature>
<dbReference type="PANTHER" id="PTHR23028:SF53">
    <property type="entry name" value="ACYL_TRANSF_3 DOMAIN-CONTAINING PROTEIN"/>
    <property type="match status" value="1"/>
</dbReference>
<evidence type="ECO:0000256" key="1">
    <source>
        <dbReference type="SAM" id="Phobius"/>
    </source>
</evidence>
<feature type="transmembrane region" description="Helical" evidence="1">
    <location>
        <begin position="30"/>
        <end position="49"/>
    </location>
</feature>
<reference evidence="3" key="2">
    <citation type="submission" date="2021-08" db="EMBL/GenBank/DDBJ databases">
        <authorList>
            <person name="Tani A."/>
            <person name="Ola A."/>
            <person name="Ogura Y."/>
            <person name="Katsura K."/>
            <person name="Hayashi T."/>
        </authorList>
    </citation>
    <scope>NUCLEOTIDE SEQUENCE</scope>
    <source>
        <strain evidence="3">DSM 23674</strain>
    </source>
</reference>
<gene>
    <name evidence="3" type="ORF">EKPJFOCH_1655</name>
</gene>
<dbReference type="InterPro" id="IPR050879">
    <property type="entry name" value="Acyltransferase_3"/>
</dbReference>
<feature type="transmembrane region" description="Helical" evidence="1">
    <location>
        <begin position="61"/>
        <end position="86"/>
    </location>
</feature>
<evidence type="ECO:0000259" key="2">
    <source>
        <dbReference type="Pfam" id="PF01757"/>
    </source>
</evidence>
<feature type="transmembrane region" description="Helical" evidence="1">
    <location>
        <begin position="330"/>
        <end position="348"/>
    </location>
</feature>
<feature type="transmembrane region" description="Helical" evidence="1">
    <location>
        <begin position="190"/>
        <end position="209"/>
    </location>
</feature>
<keyword evidence="1" id="KW-1133">Transmembrane helix</keyword>
<dbReference type="EMBL" id="BPRA01000007">
    <property type="protein sequence ID" value="GJE55167.1"/>
    <property type="molecule type" value="Genomic_DNA"/>
</dbReference>
<accession>A0ABQ4TKS3</accession>
<protein>
    <recommendedName>
        <fullName evidence="2">Acyltransferase 3 domain-containing protein</fullName>
    </recommendedName>
</protein>
<proteinExistence type="predicted"/>
<keyword evidence="4" id="KW-1185">Reference proteome</keyword>
<name>A0ABQ4TKS3_9HYPH</name>
<feature type="transmembrane region" description="Helical" evidence="1">
    <location>
        <begin position="301"/>
        <end position="318"/>
    </location>
</feature>
<dbReference type="Pfam" id="PF01757">
    <property type="entry name" value="Acyl_transf_3"/>
    <property type="match status" value="1"/>
</dbReference>
<evidence type="ECO:0000313" key="4">
    <source>
        <dbReference type="Proteomes" id="UP001055101"/>
    </source>
</evidence>
<keyword evidence="1" id="KW-0472">Membrane</keyword>
<feature type="transmembrane region" description="Helical" evidence="1">
    <location>
        <begin position="239"/>
        <end position="256"/>
    </location>
</feature>
<feature type="transmembrane region" description="Helical" evidence="1">
    <location>
        <begin position="277"/>
        <end position="295"/>
    </location>
</feature>
<dbReference type="InterPro" id="IPR002656">
    <property type="entry name" value="Acyl_transf_3_dom"/>
</dbReference>
<feature type="domain" description="Acyltransferase 3" evidence="2">
    <location>
        <begin position="35"/>
        <end position="385"/>
    </location>
</feature>